<gene>
    <name evidence="2" type="ORF">PAA8504_02421</name>
</gene>
<evidence type="ECO:0000313" key="2">
    <source>
        <dbReference type="EMBL" id="SPJ24587.1"/>
    </source>
</evidence>
<dbReference type="Proteomes" id="UP000244912">
    <property type="component" value="Unassembled WGS sequence"/>
</dbReference>
<evidence type="ECO:0000256" key="1">
    <source>
        <dbReference type="SAM" id="MobiDB-lite"/>
    </source>
</evidence>
<keyword evidence="3" id="KW-1185">Reference proteome</keyword>
<evidence type="ECO:0008006" key="4">
    <source>
        <dbReference type="Google" id="ProtNLM"/>
    </source>
</evidence>
<dbReference type="RefSeq" id="WP_146190491.1">
    <property type="nucleotide sequence ID" value="NZ_ONZF01000004.1"/>
</dbReference>
<accession>A0A2R8BWP4</accession>
<feature type="compositionally biased region" description="Polar residues" evidence="1">
    <location>
        <begin position="19"/>
        <end position="28"/>
    </location>
</feature>
<evidence type="ECO:0000313" key="3">
    <source>
        <dbReference type="Proteomes" id="UP000244912"/>
    </source>
</evidence>
<feature type="region of interest" description="Disordered" evidence="1">
    <location>
        <begin position="1"/>
        <end position="42"/>
    </location>
</feature>
<organism evidence="2 3">
    <name type="scientific">Palleronia abyssalis</name>
    <dbReference type="NCBI Taxonomy" id="1501240"/>
    <lineage>
        <taxon>Bacteria</taxon>
        <taxon>Pseudomonadati</taxon>
        <taxon>Pseudomonadota</taxon>
        <taxon>Alphaproteobacteria</taxon>
        <taxon>Rhodobacterales</taxon>
        <taxon>Roseobacteraceae</taxon>
        <taxon>Palleronia</taxon>
    </lineage>
</organism>
<dbReference type="OrthoDB" id="7846781at2"/>
<sequence>MTISTYHAGTGARLRRSEPVSTETSSPIKTPPLPSRAKRPIPKASKGHFVGELVFNRGPRQQRLGFASLNEHNVALCLLYRADCHDLEEQLAGLPFTLPNGRSSRHHFDFRFTRSGGFRICISVKPERVAKTYEYQAKFAEIKKAAIGNICDAVATITERNIDPVLLHNAKLFHAARDPEPEIDHRISDGLADLDGHTSISDFLSEIDLGGAGFFGLARALRFERARLFAPGRITGSSLIARGEGI</sequence>
<proteinExistence type="predicted"/>
<dbReference type="AlphaFoldDB" id="A0A2R8BWP4"/>
<name>A0A2R8BWP4_9RHOB</name>
<dbReference type="EMBL" id="ONZF01000004">
    <property type="protein sequence ID" value="SPJ24587.1"/>
    <property type="molecule type" value="Genomic_DNA"/>
</dbReference>
<protein>
    <recommendedName>
        <fullName evidence="4">TnsA endonuclease N-terminal domain-containing protein</fullName>
    </recommendedName>
</protein>
<reference evidence="2 3" key="1">
    <citation type="submission" date="2018-03" db="EMBL/GenBank/DDBJ databases">
        <authorList>
            <person name="Keele B.F."/>
        </authorList>
    </citation>
    <scope>NUCLEOTIDE SEQUENCE [LARGE SCALE GENOMIC DNA]</scope>
    <source>
        <strain evidence="2 3">CECT 8504</strain>
    </source>
</reference>